<dbReference type="InterPro" id="IPR001279">
    <property type="entry name" value="Metallo-B-lactamas"/>
</dbReference>
<accession>A0A3L9DV84</accession>
<dbReference type="GO" id="GO:0016787">
    <property type="term" value="F:hydrolase activity"/>
    <property type="evidence" value="ECO:0007669"/>
    <property type="project" value="UniProtKB-KW"/>
</dbReference>
<evidence type="ECO:0000256" key="2">
    <source>
        <dbReference type="ARBA" id="ARBA00007749"/>
    </source>
</evidence>
<feature type="domain" description="Metallo-beta-lactamase" evidence="6">
    <location>
        <begin position="35"/>
        <end position="255"/>
    </location>
</feature>
<comment type="similarity">
    <text evidence="2">Belongs to the metallo-beta-lactamase superfamily.</text>
</comment>
<dbReference type="CDD" id="cd07730">
    <property type="entry name" value="metallo-hydrolase-like_MBL-fold"/>
    <property type="match status" value="1"/>
</dbReference>
<dbReference type="InterPro" id="IPR036866">
    <property type="entry name" value="RibonucZ/Hydroxyglut_hydro"/>
</dbReference>
<keyword evidence="8" id="KW-1185">Reference proteome</keyword>
<gene>
    <name evidence="7" type="ORF">EAF07_01480</name>
</gene>
<dbReference type="AlphaFoldDB" id="A0A3L9DV84"/>
<dbReference type="EMBL" id="RCVM01000001">
    <property type="protein sequence ID" value="RLY05396.1"/>
    <property type="molecule type" value="Genomic_DNA"/>
</dbReference>
<dbReference type="SUPFAM" id="SSF56281">
    <property type="entry name" value="Metallo-hydrolase/oxidoreductase"/>
    <property type="match status" value="1"/>
</dbReference>
<dbReference type="Gene3D" id="3.60.15.10">
    <property type="entry name" value="Ribonuclease Z/Hydroxyacylglutathione hydrolase-like"/>
    <property type="match status" value="1"/>
</dbReference>
<protein>
    <submittedName>
        <fullName evidence="7">MBL fold metallo-hydrolase</fullName>
    </submittedName>
</protein>
<comment type="cofactor">
    <cofactor evidence="1">
        <name>Zn(2+)</name>
        <dbReference type="ChEBI" id="CHEBI:29105"/>
    </cofactor>
</comment>
<evidence type="ECO:0000313" key="7">
    <source>
        <dbReference type="EMBL" id="RLY05396.1"/>
    </source>
</evidence>
<evidence type="ECO:0000259" key="6">
    <source>
        <dbReference type="SMART" id="SM00849"/>
    </source>
</evidence>
<dbReference type="PANTHER" id="PTHR42978">
    <property type="entry name" value="QUORUM-QUENCHING LACTONASE YTNP-RELATED-RELATED"/>
    <property type="match status" value="1"/>
</dbReference>
<evidence type="ECO:0000256" key="3">
    <source>
        <dbReference type="ARBA" id="ARBA00022723"/>
    </source>
</evidence>
<dbReference type="Proteomes" id="UP000279194">
    <property type="component" value="Unassembled WGS sequence"/>
</dbReference>
<sequence>MSTTIESIEYFACGYCINNKKNLFKGVPKGSLHFPAGVFLIKHREHGYILYDTGYAPEIMAKTWKYALYRLPNPIVMTPADSISEQLKKRGISPDAIRYLILSHLHPDHIGQVKAFPKANIILTKTCLQEYRANRFSSLIFKEFLPLDFEKRVITIETYQDNRDFPHLPSYDFFGDQSILMTELSGHSDGQCCLFFPEKRLFLAADVAWGVPLIPLTKRMRLIPRLLQNNIKQYQRSIQVLEHLQQDGIKIIVSHDQKERIERVLR</sequence>
<keyword evidence="5" id="KW-0862">Zinc</keyword>
<dbReference type="PANTHER" id="PTHR42978:SF2">
    <property type="entry name" value="102 KBASES UNSTABLE REGION: FROM 1 TO 119443"/>
    <property type="match status" value="1"/>
</dbReference>
<evidence type="ECO:0000256" key="1">
    <source>
        <dbReference type="ARBA" id="ARBA00001947"/>
    </source>
</evidence>
<evidence type="ECO:0000256" key="5">
    <source>
        <dbReference type="ARBA" id="ARBA00022833"/>
    </source>
</evidence>
<evidence type="ECO:0000256" key="4">
    <source>
        <dbReference type="ARBA" id="ARBA00022801"/>
    </source>
</evidence>
<dbReference type="GO" id="GO:0046872">
    <property type="term" value="F:metal ion binding"/>
    <property type="evidence" value="ECO:0007669"/>
    <property type="project" value="UniProtKB-KW"/>
</dbReference>
<comment type="caution">
    <text evidence="7">The sequence shown here is derived from an EMBL/GenBank/DDBJ whole genome shotgun (WGS) entry which is preliminary data.</text>
</comment>
<proteinExistence type="inferred from homology"/>
<keyword evidence="3" id="KW-0479">Metal-binding</keyword>
<name>A0A3L9DV84_9STRE</name>
<dbReference type="InterPro" id="IPR051013">
    <property type="entry name" value="MBL_superfamily_lactonases"/>
</dbReference>
<reference evidence="7 8" key="1">
    <citation type="submission" date="2018-10" db="EMBL/GenBank/DDBJ databases">
        <title>Streptococcus hillyeri sp. nov., isolated from equine tracheal sample.</title>
        <authorList>
            <person name="Macfadyen A.C."/>
            <person name="Waller A."/>
            <person name="Paterson G.K."/>
        </authorList>
    </citation>
    <scope>NUCLEOTIDE SEQUENCE [LARGE SCALE GENOMIC DNA]</scope>
    <source>
        <strain evidence="7 8">28462</strain>
    </source>
</reference>
<dbReference type="SMART" id="SM00849">
    <property type="entry name" value="Lactamase_B"/>
    <property type="match status" value="1"/>
</dbReference>
<evidence type="ECO:0000313" key="8">
    <source>
        <dbReference type="Proteomes" id="UP000279194"/>
    </source>
</evidence>
<keyword evidence="4 7" id="KW-0378">Hydrolase</keyword>
<organism evidence="7 8">
    <name type="scientific">Streptococcus hillyeri</name>
    <dbReference type="NCBI Taxonomy" id="2282420"/>
    <lineage>
        <taxon>Bacteria</taxon>
        <taxon>Bacillati</taxon>
        <taxon>Bacillota</taxon>
        <taxon>Bacilli</taxon>
        <taxon>Lactobacillales</taxon>
        <taxon>Streptococcaceae</taxon>
        <taxon>Streptococcus</taxon>
    </lineage>
</organism>
<dbReference type="OrthoDB" id="9802897at2"/>
<dbReference type="RefSeq" id="WP_121834520.1">
    <property type="nucleotide sequence ID" value="NZ_CP163513.1"/>
</dbReference>
<dbReference type="Pfam" id="PF00753">
    <property type="entry name" value="Lactamase_B"/>
    <property type="match status" value="1"/>
</dbReference>